<dbReference type="CDD" id="cd04301">
    <property type="entry name" value="NAT_SF"/>
    <property type="match status" value="1"/>
</dbReference>
<organism evidence="2 3">
    <name type="scientific">Evansella tamaricis</name>
    <dbReference type="NCBI Taxonomy" id="2069301"/>
    <lineage>
        <taxon>Bacteria</taxon>
        <taxon>Bacillati</taxon>
        <taxon>Bacillota</taxon>
        <taxon>Bacilli</taxon>
        <taxon>Bacillales</taxon>
        <taxon>Bacillaceae</taxon>
        <taxon>Evansella</taxon>
    </lineage>
</organism>
<dbReference type="PANTHER" id="PTHR13355">
    <property type="entry name" value="GLUCOSAMINE 6-PHOSPHATE N-ACETYLTRANSFERASE"/>
    <property type="match status" value="1"/>
</dbReference>
<name>A0ABS6J9X0_9BACI</name>
<protein>
    <submittedName>
        <fullName evidence="2">GNAT family N-acetyltransferase</fullName>
    </submittedName>
</protein>
<evidence type="ECO:0000313" key="3">
    <source>
        <dbReference type="Proteomes" id="UP000784880"/>
    </source>
</evidence>
<accession>A0ABS6J9X0</accession>
<dbReference type="EMBL" id="JAHQCS010000012">
    <property type="protein sequence ID" value="MBU9710250.1"/>
    <property type="molecule type" value="Genomic_DNA"/>
</dbReference>
<keyword evidence="3" id="KW-1185">Reference proteome</keyword>
<dbReference type="RefSeq" id="WP_217064144.1">
    <property type="nucleotide sequence ID" value="NZ_JAHQCS010000012.1"/>
</dbReference>
<dbReference type="Pfam" id="PF13673">
    <property type="entry name" value="Acetyltransf_10"/>
    <property type="match status" value="1"/>
</dbReference>
<dbReference type="PROSITE" id="PS51186">
    <property type="entry name" value="GNAT"/>
    <property type="match status" value="1"/>
</dbReference>
<evidence type="ECO:0000313" key="2">
    <source>
        <dbReference type="EMBL" id="MBU9710250.1"/>
    </source>
</evidence>
<gene>
    <name evidence="2" type="ORF">KS419_00545</name>
</gene>
<feature type="domain" description="N-acetyltransferase" evidence="1">
    <location>
        <begin position="1"/>
        <end position="140"/>
    </location>
</feature>
<dbReference type="PANTHER" id="PTHR13355:SF11">
    <property type="entry name" value="GLUCOSAMINE 6-PHOSPHATE N-ACETYLTRANSFERASE"/>
    <property type="match status" value="1"/>
</dbReference>
<proteinExistence type="predicted"/>
<dbReference type="Proteomes" id="UP000784880">
    <property type="component" value="Unassembled WGS sequence"/>
</dbReference>
<sequence>MDVRVVETEQEMKDAYSVRREVFIEEQRVPEEIEIDDFEKEATHFIVYDNQIPIGAARLRYQEDYGKAERVCVLGSYRKKGVGESLMAKMEDVAKQHVDVMKLNAQTHAEPFYKRIGYKTYSDIFYDAGIPHVAMKKQLV</sequence>
<reference evidence="2 3" key="1">
    <citation type="submission" date="2021-06" db="EMBL/GenBank/DDBJ databases">
        <title>Bacillus sp. RD4P76, an endophyte from a halophyte.</title>
        <authorList>
            <person name="Sun J.-Q."/>
        </authorList>
    </citation>
    <scope>NUCLEOTIDE SEQUENCE [LARGE SCALE GENOMIC DNA]</scope>
    <source>
        <strain evidence="2 3">CGMCC 1.15917</strain>
    </source>
</reference>
<comment type="caution">
    <text evidence="2">The sequence shown here is derived from an EMBL/GenBank/DDBJ whole genome shotgun (WGS) entry which is preliminary data.</text>
</comment>
<dbReference type="InterPro" id="IPR000182">
    <property type="entry name" value="GNAT_dom"/>
</dbReference>
<dbReference type="InterPro" id="IPR039143">
    <property type="entry name" value="GNPNAT1-like"/>
</dbReference>
<evidence type="ECO:0000259" key="1">
    <source>
        <dbReference type="PROSITE" id="PS51186"/>
    </source>
</evidence>